<dbReference type="AlphaFoldDB" id="U2CIG5"/>
<dbReference type="EMBL" id="AWSV01000130">
    <property type="protein sequence ID" value="ERI84325.1"/>
    <property type="molecule type" value="Genomic_DNA"/>
</dbReference>
<feature type="region of interest" description="Disordered" evidence="1">
    <location>
        <begin position="18"/>
        <end position="40"/>
    </location>
</feature>
<dbReference type="HOGENOM" id="CLU_3285222_0_0_10"/>
<comment type="caution">
    <text evidence="2">The sequence shown here is derived from an EMBL/GenBank/DDBJ whole genome shotgun (WGS) entry which is preliminary data.</text>
</comment>
<proteinExistence type="predicted"/>
<evidence type="ECO:0000256" key="1">
    <source>
        <dbReference type="SAM" id="MobiDB-lite"/>
    </source>
</evidence>
<name>U2CIG5_9BACE</name>
<protein>
    <submittedName>
        <fullName evidence="2">Uncharacterized protein</fullName>
    </submittedName>
</protein>
<accession>U2CIG5</accession>
<gene>
    <name evidence="2" type="ORF">HMPREF1981_02441</name>
</gene>
<sequence length="40" mass="4468">MPSVCLYEINIGRKVAEQAHGSKEIEGMSKPKHSEDELLI</sequence>
<reference evidence="2 3" key="1">
    <citation type="submission" date="2013-08" db="EMBL/GenBank/DDBJ databases">
        <authorList>
            <person name="Weinstock G."/>
            <person name="Sodergren E."/>
            <person name="Wylie T."/>
            <person name="Fulton L."/>
            <person name="Fulton R."/>
            <person name="Fronick C."/>
            <person name="O'Laughlin M."/>
            <person name="Godfrey J."/>
            <person name="Miner T."/>
            <person name="Herter B."/>
            <person name="Appelbaum E."/>
            <person name="Cordes M."/>
            <person name="Lek S."/>
            <person name="Wollam A."/>
            <person name="Pepin K.H."/>
            <person name="Palsikar V.B."/>
            <person name="Mitreva M."/>
            <person name="Wilson R.K."/>
        </authorList>
    </citation>
    <scope>NUCLEOTIDE SEQUENCE [LARGE SCALE GENOMIC DNA]</scope>
    <source>
        <strain evidence="2 3">F0041</strain>
    </source>
</reference>
<evidence type="ECO:0000313" key="3">
    <source>
        <dbReference type="Proteomes" id="UP000016496"/>
    </source>
</evidence>
<dbReference type="Proteomes" id="UP000016496">
    <property type="component" value="Unassembled WGS sequence"/>
</dbReference>
<organism evidence="2 3">
    <name type="scientific">Bacteroides pyogenes F0041</name>
    <dbReference type="NCBI Taxonomy" id="1321819"/>
    <lineage>
        <taxon>Bacteria</taxon>
        <taxon>Pseudomonadati</taxon>
        <taxon>Bacteroidota</taxon>
        <taxon>Bacteroidia</taxon>
        <taxon>Bacteroidales</taxon>
        <taxon>Bacteroidaceae</taxon>
        <taxon>Bacteroides</taxon>
    </lineage>
</organism>
<evidence type="ECO:0000313" key="2">
    <source>
        <dbReference type="EMBL" id="ERI84325.1"/>
    </source>
</evidence>